<name>A0A9Q9MDT8_9ACTN</name>
<dbReference type="Proteomes" id="UP001058003">
    <property type="component" value="Chromosome"/>
</dbReference>
<accession>A0A9Q9MDT8</accession>
<dbReference type="EMBL" id="CP073767">
    <property type="protein sequence ID" value="UWZ50650.1"/>
    <property type="molecule type" value="Genomic_DNA"/>
</dbReference>
<dbReference type="RefSeq" id="WP_156089636.1">
    <property type="nucleotide sequence ID" value="NZ_CP073767.1"/>
</dbReference>
<feature type="region of interest" description="Disordered" evidence="1">
    <location>
        <begin position="1"/>
        <end position="21"/>
    </location>
</feature>
<dbReference type="Gene3D" id="3.40.50.300">
    <property type="entry name" value="P-loop containing nucleotide triphosphate hydrolases"/>
    <property type="match status" value="1"/>
</dbReference>
<dbReference type="Pfam" id="PF25873">
    <property type="entry name" value="WHD_MalT"/>
    <property type="match status" value="1"/>
</dbReference>
<dbReference type="OrthoDB" id="134985at2"/>
<dbReference type="InterPro" id="IPR027417">
    <property type="entry name" value="P-loop_NTPase"/>
</dbReference>
<dbReference type="AlphaFoldDB" id="A0A9Q9MDT8"/>
<gene>
    <name evidence="4" type="ORF">Daura_27940</name>
</gene>
<proteinExistence type="predicted"/>
<feature type="domain" description="MalT-like winged helix" evidence="3">
    <location>
        <begin position="271"/>
        <end position="352"/>
    </location>
</feature>
<dbReference type="InterPro" id="IPR011990">
    <property type="entry name" value="TPR-like_helical_dom_sf"/>
</dbReference>
<evidence type="ECO:0000259" key="2">
    <source>
        <dbReference type="Pfam" id="PF13191"/>
    </source>
</evidence>
<feature type="domain" description="Orc1-like AAA ATPase" evidence="2">
    <location>
        <begin position="40"/>
        <end position="177"/>
    </location>
</feature>
<dbReference type="KEGG" id="daur:Daura_27940"/>
<evidence type="ECO:0000256" key="1">
    <source>
        <dbReference type="SAM" id="MobiDB-lite"/>
    </source>
</evidence>
<keyword evidence="5" id="KW-1185">Reference proteome</keyword>
<sequence length="805" mass="86534">MHSAEGATRMQHTDQHDHGDPPALLHAKLVVPEIVPEALCRQQLQDQLWNLTDLPVTVITGPAGCGKTQLVAAWLAEDGDPVAWLTLDRDDRQQPNRMWRHLIGALRAAGVILPAGLLERWAELAPDHDCVMEVAAALAEWNRSLLLVLDNATWLDEEQLAEVDYLVRHVGCLRLLLIGRCRPRFPLHRYRLADQLSEVTADELRLDAEETRALFALHDVELSDEELADVIRQTGGWITGVRLCAQAMRHDPGGPVPDLAAHEHIVEYLTGEVLHELTAPQQELLHGVALLDTFTDDLVAAAAGEPSPTHLLERLVEAGALIETVDADRRMHRVHPLLRPLLDARLAARPHDARALRLRLARWLAAIGDVAGAVAQTAAAGAWDDAARILVADHGVCALVVDGRRGPFAELLGDAPAAPSTAEGAVVAAALAITRGDRDGAERLMAGRPVEPAPGTPLALAVSTCVLHQALAFFAGDVERLAAATGAGVHLLELAGERLRDRPELRVYVQAGAATVLLCTGRLAEAAQAFTDAALAAEGPRCAELLAYCMQHLALTEALRGRLRTAHHAAQRAIALASVDCRRHHVADAALAWVATEWYDIDAAWRHLRAAESGLGASARTPQAGAFATVLALVRARLLRARGELPAALSAVRQAGGTGQSRVWIRHQAALTELRLLLAMGRDQEVRDGLAGLDPGAPDVVLVGGEALLAASEPDRAIERADLVLRDVDLPQDVAAEAWLLLAAGVARQGEQWRAVEALRTAVELMAEEGAVRVAYEADVSVRRLLRQQDLALPAMDGATADRGR</sequence>
<dbReference type="Pfam" id="PF13191">
    <property type="entry name" value="AAA_16"/>
    <property type="match status" value="1"/>
</dbReference>
<dbReference type="InterPro" id="IPR041664">
    <property type="entry name" value="AAA_16"/>
</dbReference>
<feature type="compositionally biased region" description="Basic and acidic residues" evidence="1">
    <location>
        <begin position="11"/>
        <end position="20"/>
    </location>
</feature>
<evidence type="ECO:0000313" key="5">
    <source>
        <dbReference type="Proteomes" id="UP001058003"/>
    </source>
</evidence>
<dbReference type="InterPro" id="IPR059106">
    <property type="entry name" value="WHD_MalT"/>
</dbReference>
<organism evidence="4 5">
    <name type="scientific">Dactylosporangium aurantiacum</name>
    <dbReference type="NCBI Taxonomy" id="35754"/>
    <lineage>
        <taxon>Bacteria</taxon>
        <taxon>Bacillati</taxon>
        <taxon>Actinomycetota</taxon>
        <taxon>Actinomycetes</taxon>
        <taxon>Micromonosporales</taxon>
        <taxon>Micromonosporaceae</taxon>
        <taxon>Dactylosporangium</taxon>
    </lineage>
</organism>
<dbReference type="Gene3D" id="1.25.40.10">
    <property type="entry name" value="Tetratricopeptide repeat domain"/>
    <property type="match status" value="1"/>
</dbReference>
<protein>
    <submittedName>
        <fullName evidence="4">Uncharacterized protein</fullName>
    </submittedName>
</protein>
<evidence type="ECO:0000259" key="3">
    <source>
        <dbReference type="Pfam" id="PF25873"/>
    </source>
</evidence>
<evidence type="ECO:0000313" key="4">
    <source>
        <dbReference type="EMBL" id="UWZ50650.1"/>
    </source>
</evidence>
<reference evidence="4" key="1">
    <citation type="submission" date="2021-04" db="EMBL/GenBank/DDBJ databases">
        <title>Dactylosporangium aurantiacum NRRL B-8018 full assembly.</title>
        <authorList>
            <person name="Hartkoorn R.C."/>
            <person name="Beaudoing E."/>
            <person name="Hot D."/>
        </authorList>
    </citation>
    <scope>NUCLEOTIDE SEQUENCE</scope>
    <source>
        <strain evidence="4">NRRL B-8018</strain>
    </source>
</reference>
<dbReference type="SUPFAM" id="SSF52540">
    <property type="entry name" value="P-loop containing nucleoside triphosphate hydrolases"/>
    <property type="match status" value="1"/>
</dbReference>